<evidence type="ECO:0000313" key="4">
    <source>
        <dbReference type="EMBL" id="MBN1573905.1"/>
    </source>
</evidence>
<organism evidence="4 5">
    <name type="scientific">Candidatus Zymogenus saltonus</name>
    <dbReference type="NCBI Taxonomy" id="2844893"/>
    <lineage>
        <taxon>Bacteria</taxon>
        <taxon>Deltaproteobacteria</taxon>
        <taxon>Candidatus Zymogenia</taxon>
        <taxon>Candidatus Zymogeniales</taxon>
        <taxon>Candidatus Zymogenaceae</taxon>
        <taxon>Candidatus Zymogenus</taxon>
    </lineage>
</organism>
<dbReference type="Pfam" id="PF01408">
    <property type="entry name" value="GFO_IDH_MocA"/>
    <property type="match status" value="1"/>
</dbReference>
<dbReference type="InterPro" id="IPR050463">
    <property type="entry name" value="Gfo/Idh/MocA_oxidrdct_glycsds"/>
</dbReference>
<name>A0A9D8PR17_9DELT</name>
<protein>
    <submittedName>
        <fullName evidence="4">Gfo/Idh/MocA family oxidoreductase</fullName>
    </submittedName>
</protein>
<reference evidence="4" key="2">
    <citation type="submission" date="2021-01" db="EMBL/GenBank/DDBJ databases">
        <authorList>
            <person name="Hahn C.R."/>
            <person name="Youssef N.H."/>
            <person name="Elshahed M."/>
        </authorList>
    </citation>
    <scope>NUCLEOTIDE SEQUENCE</scope>
    <source>
        <strain evidence="4">Zod_Metabat.24</strain>
    </source>
</reference>
<dbReference type="InterPro" id="IPR036291">
    <property type="entry name" value="NAD(P)-bd_dom_sf"/>
</dbReference>
<dbReference type="Proteomes" id="UP000809273">
    <property type="component" value="Unassembled WGS sequence"/>
</dbReference>
<dbReference type="Gene3D" id="3.30.360.10">
    <property type="entry name" value="Dihydrodipicolinate Reductase, domain 2"/>
    <property type="match status" value="1"/>
</dbReference>
<dbReference type="Pfam" id="PF22725">
    <property type="entry name" value="GFO_IDH_MocA_C3"/>
    <property type="match status" value="1"/>
</dbReference>
<dbReference type="PANTHER" id="PTHR43818:SF11">
    <property type="entry name" value="BCDNA.GH03377"/>
    <property type="match status" value="1"/>
</dbReference>
<comment type="caution">
    <text evidence="4">The sequence shown here is derived from an EMBL/GenBank/DDBJ whole genome shotgun (WGS) entry which is preliminary data.</text>
</comment>
<dbReference type="SUPFAM" id="SSF55347">
    <property type="entry name" value="Glyceraldehyde-3-phosphate dehydrogenase-like, C-terminal domain"/>
    <property type="match status" value="1"/>
</dbReference>
<evidence type="ECO:0000259" key="3">
    <source>
        <dbReference type="Pfam" id="PF22725"/>
    </source>
</evidence>
<dbReference type="GO" id="GO:0016491">
    <property type="term" value="F:oxidoreductase activity"/>
    <property type="evidence" value="ECO:0007669"/>
    <property type="project" value="UniProtKB-KW"/>
</dbReference>
<dbReference type="EMBL" id="JAFGIX010000059">
    <property type="protein sequence ID" value="MBN1573905.1"/>
    <property type="molecule type" value="Genomic_DNA"/>
</dbReference>
<feature type="domain" description="Gfo/Idh/MocA-like oxidoreductase N-terminal" evidence="2">
    <location>
        <begin position="6"/>
        <end position="126"/>
    </location>
</feature>
<gene>
    <name evidence="4" type="ORF">JW984_11975</name>
</gene>
<dbReference type="Gene3D" id="3.40.50.720">
    <property type="entry name" value="NAD(P)-binding Rossmann-like Domain"/>
    <property type="match status" value="1"/>
</dbReference>
<evidence type="ECO:0000259" key="2">
    <source>
        <dbReference type="Pfam" id="PF01408"/>
    </source>
</evidence>
<dbReference type="GO" id="GO:0000166">
    <property type="term" value="F:nucleotide binding"/>
    <property type="evidence" value="ECO:0007669"/>
    <property type="project" value="InterPro"/>
</dbReference>
<proteinExistence type="predicted"/>
<evidence type="ECO:0000313" key="5">
    <source>
        <dbReference type="Proteomes" id="UP000809273"/>
    </source>
</evidence>
<keyword evidence="1" id="KW-0560">Oxidoreductase</keyword>
<dbReference type="PANTHER" id="PTHR43818">
    <property type="entry name" value="BCDNA.GH03377"/>
    <property type="match status" value="1"/>
</dbReference>
<evidence type="ECO:0000256" key="1">
    <source>
        <dbReference type="ARBA" id="ARBA00023002"/>
    </source>
</evidence>
<feature type="domain" description="GFO/IDH/MocA-like oxidoreductase" evidence="3">
    <location>
        <begin position="136"/>
        <end position="278"/>
    </location>
</feature>
<dbReference type="InterPro" id="IPR000683">
    <property type="entry name" value="Gfo/Idh/MocA-like_OxRdtase_N"/>
</dbReference>
<accession>A0A9D8PR17</accession>
<dbReference type="AlphaFoldDB" id="A0A9D8PR17"/>
<sequence>MAPDKIKVGIIGCGQVSRVGHGLAVKADGRAVVAAAADPDDENRGSFRKKFKVPAVFSDHRNMFKEADLDAVVIASPPWFHRQHLKDSIDAGLHILCEKPLATTPGDVRAMVDMARGHDKIVQVGHSKRFEPGFGRIKEEVDSGTLGRIYQLSIYWHYYIPDFRKGWLKKAIDFLKKRGIDLEKKYGTWRYFDKRAGGGDFFDHAPHYIDLMRFIFGEIESVYCVTRRFIETRAHEDLACAVLTLKNDTVAVFEKSTLVMGRPSGFEIGYIYGEKAKIFFEAFQEYTHKKMKLKSYKPVNIIPNIYTPMRVPGGLKNTLYFRQMRHFIDRIVGQKTVIPKYDGEWSASIEDAALAVLWTLAGYRSAEEGREIRREELDTL</sequence>
<dbReference type="InterPro" id="IPR055170">
    <property type="entry name" value="GFO_IDH_MocA-like_dom"/>
</dbReference>
<dbReference type="SUPFAM" id="SSF51735">
    <property type="entry name" value="NAD(P)-binding Rossmann-fold domains"/>
    <property type="match status" value="1"/>
</dbReference>
<reference evidence="4" key="1">
    <citation type="journal article" date="2021" name="Environ. Microbiol.">
        <title>Genomic characterization of three novel Desulfobacterota classes expand the metabolic and phylogenetic diversity of the phylum.</title>
        <authorList>
            <person name="Murphy C.L."/>
            <person name="Biggerstaff J."/>
            <person name="Eichhorn A."/>
            <person name="Ewing E."/>
            <person name="Shahan R."/>
            <person name="Soriano D."/>
            <person name="Stewart S."/>
            <person name="VanMol K."/>
            <person name="Walker R."/>
            <person name="Walters P."/>
            <person name="Elshahed M.S."/>
            <person name="Youssef N.H."/>
        </authorList>
    </citation>
    <scope>NUCLEOTIDE SEQUENCE</scope>
    <source>
        <strain evidence="4">Zod_Metabat.24</strain>
    </source>
</reference>